<dbReference type="Gene3D" id="1.20.5.340">
    <property type="match status" value="1"/>
</dbReference>
<gene>
    <name evidence="10" type="ORF">VP1G_06570</name>
</gene>
<dbReference type="PANTHER" id="PTHR14360:SF12">
    <property type="entry name" value="MOZ PROTEIN REPRESENTS A CHROMATIN-ASSOCIATED ACETYLTRANSFERASE"/>
    <property type="match status" value="1"/>
</dbReference>
<protein>
    <submittedName>
        <fullName evidence="10">Uncharacterized protein C27B12.07</fullName>
    </submittedName>
</protein>
<dbReference type="GO" id="GO:0005739">
    <property type="term" value="C:mitochondrion"/>
    <property type="evidence" value="ECO:0007669"/>
    <property type="project" value="UniProtKB-SubCell"/>
</dbReference>
<feature type="compositionally biased region" description="Basic and acidic residues" evidence="8">
    <location>
        <begin position="85"/>
        <end position="95"/>
    </location>
</feature>
<dbReference type="Proteomes" id="UP000078576">
    <property type="component" value="Unassembled WGS sequence"/>
</dbReference>
<evidence type="ECO:0000256" key="4">
    <source>
        <dbReference type="ARBA" id="ARBA00022989"/>
    </source>
</evidence>
<evidence type="ECO:0000256" key="8">
    <source>
        <dbReference type="SAM" id="MobiDB-lite"/>
    </source>
</evidence>
<proteinExistence type="predicted"/>
<keyword evidence="11" id="KW-1185">Reference proteome</keyword>
<dbReference type="OrthoDB" id="5424147at2759"/>
<feature type="compositionally biased region" description="Polar residues" evidence="8">
    <location>
        <begin position="147"/>
        <end position="160"/>
    </location>
</feature>
<evidence type="ECO:0000313" key="10">
    <source>
        <dbReference type="EMBL" id="KUI59340.1"/>
    </source>
</evidence>
<dbReference type="PANTHER" id="PTHR14360">
    <property type="entry name" value="PROTEIN FMP32, MITOCHONDRIAL"/>
    <property type="match status" value="1"/>
</dbReference>
<feature type="region of interest" description="Disordered" evidence="8">
    <location>
        <begin position="386"/>
        <end position="425"/>
    </location>
</feature>
<evidence type="ECO:0000256" key="5">
    <source>
        <dbReference type="ARBA" id="ARBA00023054"/>
    </source>
</evidence>
<keyword evidence="4 9" id="KW-1133">Transmembrane helix</keyword>
<comment type="subcellular location">
    <subcellularLocation>
        <location evidence="2">Membrane</location>
    </subcellularLocation>
    <subcellularLocation>
        <location evidence="1">Mitochondrion</location>
    </subcellularLocation>
</comment>
<name>A0A194V5V6_CYTMA</name>
<feature type="transmembrane region" description="Helical" evidence="9">
    <location>
        <begin position="360"/>
        <end position="381"/>
    </location>
</feature>
<evidence type="ECO:0000256" key="3">
    <source>
        <dbReference type="ARBA" id="ARBA00022692"/>
    </source>
</evidence>
<dbReference type="EMBL" id="KN714728">
    <property type="protein sequence ID" value="KUI59340.1"/>
    <property type="molecule type" value="Genomic_DNA"/>
</dbReference>
<keyword evidence="7 9" id="KW-0472">Membrane</keyword>
<organism evidence="10 11">
    <name type="scientific">Cytospora mali</name>
    <name type="common">Apple Valsa canker fungus</name>
    <name type="synonym">Valsa mali</name>
    <dbReference type="NCBI Taxonomy" id="578113"/>
    <lineage>
        <taxon>Eukaryota</taxon>
        <taxon>Fungi</taxon>
        <taxon>Dikarya</taxon>
        <taxon>Ascomycota</taxon>
        <taxon>Pezizomycotina</taxon>
        <taxon>Sordariomycetes</taxon>
        <taxon>Sordariomycetidae</taxon>
        <taxon>Diaporthales</taxon>
        <taxon>Cytosporaceae</taxon>
        <taxon>Cytospora</taxon>
    </lineage>
</organism>
<dbReference type="AlphaFoldDB" id="A0A194V5V6"/>
<dbReference type="Pfam" id="PF07798">
    <property type="entry name" value="CCDC90-like"/>
    <property type="match status" value="1"/>
</dbReference>
<dbReference type="InterPro" id="IPR024461">
    <property type="entry name" value="CCDC90-like"/>
</dbReference>
<feature type="compositionally biased region" description="Basic and acidic residues" evidence="8">
    <location>
        <begin position="103"/>
        <end position="121"/>
    </location>
</feature>
<feature type="compositionally biased region" description="Polar residues" evidence="8">
    <location>
        <begin position="123"/>
        <end position="140"/>
    </location>
</feature>
<keyword evidence="3 9" id="KW-0812">Transmembrane</keyword>
<evidence type="ECO:0000256" key="6">
    <source>
        <dbReference type="ARBA" id="ARBA00023128"/>
    </source>
</evidence>
<evidence type="ECO:0000313" key="11">
    <source>
        <dbReference type="Proteomes" id="UP000078576"/>
    </source>
</evidence>
<evidence type="ECO:0000256" key="9">
    <source>
        <dbReference type="SAM" id="Phobius"/>
    </source>
</evidence>
<evidence type="ECO:0000256" key="7">
    <source>
        <dbReference type="ARBA" id="ARBA00023136"/>
    </source>
</evidence>
<evidence type="ECO:0000256" key="2">
    <source>
        <dbReference type="ARBA" id="ARBA00004370"/>
    </source>
</evidence>
<keyword evidence="5" id="KW-0175">Coiled coil</keyword>
<feature type="compositionally biased region" description="Basic and acidic residues" evidence="8">
    <location>
        <begin position="388"/>
        <end position="410"/>
    </location>
</feature>
<keyword evidence="6" id="KW-0496">Mitochondrion</keyword>
<dbReference type="STRING" id="694573.A0A194V5V6"/>
<feature type="region of interest" description="Disordered" evidence="8">
    <location>
        <begin position="29"/>
        <end position="197"/>
    </location>
</feature>
<sequence>MTTQRLTFLYPHLFRTARQGKRVAISRCRRRQAPSSTHQNQHCRHGAAPFVTSNAPHKGTFAPRVGKAVEPKPLGNVQDAPALESHMKGNPKEAPTEQGPEDGEVRDSTPEERERAAKELDPQSGNANEILSSPGVSFSGRTKKSGDGSNTKASPSSKGNDSADPKTVRATGPMDAVLHMPPPEETWTEKPEVKPPHLTPPPYVHHFDSYSLVKQLEGGGYTQAQAITAMKAVRALLAQNLDVAQGGLVSKSDVENETYLFKAACAELSTEVMNSRRVAEESLRQQRTILQHEVDNTSQALNQELLTLNDNVKGMFNDRKMAVREEQKAAESAVQQIAYKISVTLNSDSKSQIEAVRWVLARRAVIGLFFMVTVSLIVLRYSSVVSQEQKKEEKKEKEEAEALKKSDGSRDVAQAPDAAEILAAN</sequence>
<evidence type="ECO:0000256" key="1">
    <source>
        <dbReference type="ARBA" id="ARBA00004173"/>
    </source>
</evidence>
<dbReference type="GO" id="GO:0016020">
    <property type="term" value="C:membrane"/>
    <property type="evidence" value="ECO:0007669"/>
    <property type="project" value="UniProtKB-SubCell"/>
</dbReference>
<reference evidence="11" key="1">
    <citation type="submission" date="2014-12" db="EMBL/GenBank/DDBJ databases">
        <title>Genome Sequence of Valsa Canker Pathogens Uncovers a Specific Adaption of Colonization on Woody Bark.</title>
        <authorList>
            <person name="Yin Z."/>
            <person name="Liu H."/>
            <person name="Gao X."/>
            <person name="Li Z."/>
            <person name="Song N."/>
            <person name="Ke X."/>
            <person name="Dai Q."/>
            <person name="Wu Y."/>
            <person name="Sun Y."/>
            <person name="Xu J.-R."/>
            <person name="Kang Z.K."/>
            <person name="Wang L."/>
            <person name="Huang L."/>
        </authorList>
    </citation>
    <scope>NUCLEOTIDE SEQUENCE [LARGE SCALE GENOMIC DNA]</scope>
    <source>
        <strain evidence="11">SXYL134</strain>
    </source>
</reference>
<accession>A0A194V5V6</accession>